<dbReference type="OrthoDB" id="2436872at2759"/>
<keyword evidence="5" id="KW-1185">Reference proteome</keyword>
<evidence type="ECO:0000313" key="4">
    <source>
        <dbReference type="EMBL" id="KAF9980840.1"/>
    </source>
</evidence>
<reference evidence="4" key="1">
    <citation type="journal article" date="2020" name="Fungal Divers.">
        <title>Resolving the Mortierellaceae phylogeny through synthesis of multi-gene phylogenetics and phylogenomics.</title>
        <authorList>
            <person name="Vandepol N."/>
            <person name="Liber J."/>
            <person name="Desiro A."/>
            <person name="Na H."/>
            <person name="Kennedy M."/>
            <person name="Barry K."/>
            <person name="Grigoriev I.V."/>
            <person name="Miller A.N."/>
            <person name="O'Donnell K."/>
            <person name="Stajich J.E."/>
            <person name="Bonito G."/>
        </authorList>
    </citation>
    <scope>NUCLEOTIDE SEQUENCE</scope>
    <source>
        <strain evidence="4">MES-2147</strain>
    </source>
</reference>
<protein>
    <recommendedName>
        <fullName evidence="3">DDE Tnp4 domain-containing protein</fullName>
    </recommendedName>
</protein>
<organism evidence="4 5">
    <name type="scientific">Modicella reniformis</name>
    <dbReference type="NCBI Taxonomy" id="1440133"/>
    <lineage>
        <taxon>Eukaryota</taxon>
        <taxon>Fungi</taxon>
        <taxon>Fungi incertae sedis</taxon>
        <taxon>Mucoromycota</taxon>
        <taxon>Mortierellomycotina</taxon>
        <taxon>Mortierellomycetes</taxon>
        <taxon>Mortierellales</taxon>
        <taxon>Mortierellaceae</taxon>
        <taxon>Modicella</taxon>
    </lineage>
</organism>
<gene>
    <name evidence="4" type="ORF">BGZ65_004624</name>
</gene>
<evidence type="ECO:0000259" key="3">
    <source>
        <dbReference type="Pfam" id="PF13359"/>
    </source>
</evidence>
<keyword evidence="2" id="KW-0479">Metal-binding</keyword>
<dbReference type="AlphaFoldDB" id="A0A9P6SM13"/>
<feature type="domain" description="DDE Tnp4" evidence="3">
    <location>
        <begin position="4"/>
        <end position="94"/>
    </location>
</feature>
<proteinExistence type="predicted"/>
<evidence type="ECO:0000256" key="2">
    <source>
        <dbReference type="ARBA" id="ARBA00022723"/>
    </source>
</evidence>
<evidence type="ECO:0000313" key="5">
    <source>
        <dbReference type="Proteomes" id="UP000749646"/>
    </source>
</evidence>
<dbReference type="EMBL" id="JAAAHW010003781">
    <property type="protein sequence ID" value="KAF9980840.1"/>
    <property type="molecule type" value="Genomic_DNA"/>
</dbReference>
<dbReference type="InterPro" id="IPR027806">
    <property type="entry name" value="HARBI1_dom"/>
</dbReference>
<evidence type="ECO:0000256" key="1">
    <source>
        <dbReference type="ARBA" id="ARBA00001968"/>
    </source>
</evidence>
<accession>A0A9P6SM13</accession>
<dbReference type="Proteomes" id="UP000749646">
    <property type="component" value="Unassembled WGS sequence"/>
</dbReference>
<sequence>MGATAICDHRGIFRYFSTGVEFFQEDEYLLADAAYAISSSVIPRYKEPFGNEEQFNTLHAITRVKIEHSLGMLKLKFPSLQNSPVTIKKKRHIRQASYHSLRGPAQLCADALPI</sequence>
<dbReference type="GO" id="GO:0046872">
    <property type="term" value="F:metal ion binding"/>
    <property type="evidence" value="ECO:0007669"/>
    <property type="project" value="UniProtKB-KW"/>
</dbReference>
<comment type="caution">
    <text evidence="4">The sequence shown here is derived from an EMBL/GenBank/DDBJ whole genome shotgun (WGS) entry which is preliminary data.</text>
</comment>
<dbReference type="Pfam" id="PF13359">
    <property type="entry name" value="DDE_Tnp_4"/>
    <property type="match status" value="1"/>
</dbReference>
<name>A0A9P6SM13_9FUNG</name>
<comment type="cofactor">
    <cofactor evidence="1">
        <name>a divalent metal cation</name>
        <dbReference type="ChEBI" id="CHEBI:60240"/>
    </cofactor>
</comment>